<dbReference type="FunFam" id="3.30.160.60:FF:000506">
    <property type="entry name" value="Zinc finger protein 23"/>
    <property type="match status" value="1"/>
</dbReference>
<organism evidence="13 14">
    <name type="scientific">Aquarana catesbeiana</name>
    <name type="common">American bullfrog</name>
    <name type="synonym">Rana catesbeiana</name>
    <dbReference type="NCBI Taxonomy" id="8400"/>
    <lineage>
        <taxon>Eukaryota</taxon>
        <taxon>Metazoa</taxon>
        <taxon>Chordata</taxon>
        <taxon>Craniata</taxon>
        <taxon>Vertebrata</taxon>
        <taxon>Euteleostomi</taxon>
        <taxon>Amphibia</taxon>
        <taxon>Batrachia</taxon>
        <taxon>Anura</taxon>
        <taxon>Neobatrachia</taxon>
        <taxon>Ranoidea</taxon>
        <taxon>Ranidae</taxon>
        <taxon>Aquarana</taxon>
    </lineage>
</organism>
<dbReference type="AlphaFoldDB" id="A0A2G9QEF6"/>
<dbReference type="PANTHER" id="PTHR14003">
    <property type="entry name" value="TRANSCRIPTIONAL REPRESSOR PROTEIN YY"/>
    <property type="match status" value="1"/>
</dbReference>
<evidence type="ECO:0000313" key="13">
    <source>
        <dbReference type="EMBL" id="PIO13885.1"/>
    </source>
</evidence>
<dbReference type="SUPFAM" id="SSF109640">
    <property type="entry name" value="KRAB domain (Kruppel-associated box)"/>
    <property type="match status" value="1"/>
</dbReference>
<dbReference type="InterPro" id="IPR036051">
    <property type="entry name" value="KRAB_dom_sf"/>
</dbReference>
<dbReference type="OrthoDB" id="8922241at2759"/>
<feature type="domain" description="C2H2-type" evidence="11">
    <location>
        <begin position="470"/>
        <end position="497"/>
    </location>
</feature>
<reference evidence="14" key="1">
    <citation type="journal article" date="2017" name="Nat. Commun.">
        <title>The North American bullfrog draft genome provides insight into hormonal regulation of long noncoding RNA.</title>
        <authorList>
            <person name="Hammond S.A."/>
            <person name="Warren R.L."/>
            <person name="Vandervalk B.P."/>
            <person name="Kucuk E."/>
            <person name="Khan H."/>
            <person name="Gibb E.A."/>
            <person name="Pandoh P."/>
            <person name="Kirk H."/>
            <person name="Zhao Y."/>
            <person name="Jones M."/>
            <person name="Mungall A.J."/>
            <person name="Coope R."/>
            <person name="Pleasance S."/>
            <person name="Moore R.A."/>
            <person name="Holt R.A."/>
            <person name="Round J.M."/>
            <person name="Ohora S."/>
            <person name="Walle B.V."/>
            <person name="Veldhoen N."/>
            <person name="Helbing C.C."/>
            <person name="Birol I."/>
        </authorList>
    </citation>
    <scope>NUCLEOTIDE SEQUENCE [LARGE SCALE GENOMIC DNA]</scope>
</reference>
<evidence type="ECO:0000256" key="9">
    <source>
        <dbReference type="PROSITE-ProRule" id="PRU00042"/>
    </source>
</evidence>
<evidence type="ECO:0000313" key="14">
    <source>
        <dbReference type="Proteomes" id="UP000228934"/>
    </source>
</evidence>
<dbReference type="Proteomes" id="UP000228934">
    <property type="component" value="Unassembled WGS sequence"/>
</dbReference>
<evidence type="ECO:0000259" key="12">
    <source>
        <dbReference type="PROSITE" id="PS50805"/>
    </source>
</evidence>
<feature type="domain" description="C2H2-type" evidence="11">
    <location>
        <begin position="415"/>
        <end position="442"/>
    </location>
</feature>
<dbReference type="InterPro" id="IPR001909">
    <property type="entry name" value="KRAB"/>
</dbReference>
<dbReference type="Pfam" id="PF00096">
    <property type="entry name" value="zf-C2H2"/>
    <property type="match status" value="7"/>
</dbReference>
<name>A0A2G9QEF6_AQUCT</name>
<evidence type="ECO:0000256" key="8">
    <source>
        <dbReference type="ARBA" id="ARBA00023242"/>
    </source>
</evidence>
<proteinExistence type="predicted"/>
<evidence type="ECO:0000256" key="5">
    <source>
        <dbReference type="ARBA" id="ARBA00022833"/>
    </source>
</evidence>
<evidence type="ECO:0000256" key="2">
    <source>
        <dbReference type="ARBA" id="ARBA00022723"/>
    </source>
</evidence>
<feature type="region of interest" description="Disordered" evidence="10">
    <location>
        <begin position="258"/>
        <end position="277"/>
    </location>
</feature>
<sequence>MEKDRNKILGITLEILYLLTGEDYVVVKKSGEDQILGAQCRAQITTTGPPLSFMSTERSSDQKIMELTNKIIDLLTGEVPIRCQDVTVYFSMEEWEYLEGHKDLYKDFMMENQPPFTSPDGSNHGNPPERCHRPLYSWDSPWEDHIYVHHDQGEELKDIKAETKEEEKILVSRDQYSLEKSIPLYSQNFSQEVPSIPHQIQNEELKYIKAEIKEEEEMLVSGDQQSVEEGELIMESKQEESSLHIDTSGHCVSNNVSSEFKEEENPTTQCSPGEDLNTQIFHRPYLPERSMDPSNPEESSDDPHTITAETNLGSHRTDPSTGPSYLEGSSLNHEGSHTGERSLSSTVSGNSSKETRKASKQQKSNKRERPECGKCFNQKVNLVNHQRIHTECGKCFVQKEHLRQHQKSHTGACPYSCSECGKCFIQNEALLIHQRVHTGERPYSCSECEKCFKDRGSLRRHQKIHTDRPYSCLECGKLFHQTENLLIHQKSHIVVRPYSCSECGKGFIQKRDLVNHQRVHTGERPYSCSECGKSFTQKSTLDRHQKVHMD</sequence>
<keyword evidence="8" id="KW-0539">Nucleus</keyword>
<evidence type="ECO:0000256" key="7">
    <source>
        <dbReference type="ARBA" id="ARBA00023163"/>
    </source>
</evidence>
<keyword evidence="7" id="KW-0804">Transcription</keyword>
<keyword evidence="2" id="KW-0479">Metal-binding</keyword>
<feature type="compositionally biased region" description="Polar residues" evidence="10">
    <location>
        <begin position="341"/>
        <end position="352"/>
    </location>
</feature>
<dbReference type="PROSITE" id="PS50157">
    <property type="entry name" value="ZINC_FINGER_C2H2_2"/>
    <property type="match status" value="7"/>
</dbReference>
<dbReference type="InterPro" id="IPR013087">
    <property type="entry name" value="Znf_C2H2_type"/>
</dbReference>
<dbReference type="PROSITE" id="PS00028">
    <property type="entry name" value="ZINC_FINGER_C2H2_1"/>
    <property type="match status" value="5"/>
</dbReference>
<dbReference type="PROSITE" id="PS50805">
    <property type="entry name" value="KRAB"/>
    <property type="match status" value="1"/>
</dbReference>
<feature type="domain" description="KRAB" evidence="12">
    <location>
        <begin position="81"/>
        <end position="169"/>
    </location>
</feature>
<feature type="compositionally biased region" description="Polar residues" evidence="10">
    <location>
        <begin position="307"/>
        <end position="333"/>
    </location>
</feature>
<dbReference type="InterPro" id="IPR036236">
    <property type="entry name" value="Znf_C2H2_sf"/>
</dbReference>
<dbReference type="FunFam" id="3.30.160.60:FF:000295">
    <property type="entry name" value="zinc finger protein 19"/>
    <property type="match status" value="1"/>
</dbReference>
<feature type="non-terminal residue" evidence="13">
    <location>
        <position position="550"/>
    </location>
</feature>
<feature type="domain" description="C2H2-type" evidence="11">
    <location>
        <begin position="367"/>
        <end position="389"/>
    </location>
</feature>
<comment type="subcellular location">
    <subcellularLocation>
        <location evidence="1">Nucleus</location>
    </subcellularLocation>
</comment>
<dbReference type="FunFam" id="3.30.160.60:FF:000739">
    <property type="entry name" value="Zgc:171418 protein"/>
    <property type="match status" value="1"/>
</dbReference>
<feature type="domain" description="C2H2-type" evidence="11">
    <location>
        <begin position="526"/>
        <end position="550"/>
    </location>
</feature>
<dbReference type="SUPFAM" id="SSF57667">
    <property type="entry name" value="beta-beta-alpha zinc fingers"/>
    <property type="match status" value="4"/>
</dbReference>
<dbReference type="GO" id="GO:0008270">
    <property type="term" value="F:zinc ion binding"/>
    <property type="evidence" value="ECO:0007669"/>
    <property type="project" value="UniProtKB-KW"/>
</dbReference>
<dbReference type="SMART" id="SM00355">
    <property type="entry name" value="ZnF_C2H2"/>
    <property type="match status" value="7"/>
</dbReference>
<dbReference type="GO" id="GO:0000785">
    <property type="term" value="C:chromatin"/>
    <property type="evidence" value="ECO:0007669"/>
    <property type="project" value="TreeGrafter"/>
</dbReference>
<evidence type="ECO:0000256" key="4">
    <source>
        <dbReference type="ARBA" id="ARBA00022771"/>
    </source>
</evidence>
<keyword evidence="14" id="KW-1185">Reference proteome</keyword>
<dbReference type="GO" id="GO:0031519">
    <property type="term" value="C:PcG protein complex"/>
    <property type="evidence" value="ECO:0007669"/>
    <property type="project" value="TreeGrafter"/>
</dbReference>
<evidence type="ECO:0000259" key="11">
    <source>
        <dbReference type="PROSITE" id="PS50157"/>
    </source>
</evidence>
<dbReference type="FunFam" id="3.30.160.60:FF:000012">
    <property type="entry name" value="RB-associated KRAB zinc finger protein-like"/>
    <property type="match status" value="1"/>
</dbReference>
<feature type="domain" description="C2H2-type" evidence="11">
    <location>
        <begin position="498"/>
        <end position="525"/>
    </location>
</feature>
<dbReference type="CDD" id="cd07765">
    <property type="entry name" value="KRAB_A-box"/>
    <property type="match status" value="1"/>
</dbReference>
<protein>
    <submittedName>
        <fullName evidence="13">Zinc finger protein 551</fullName>
    </submittedName>
</protein>
<dbReference type="Pfam" id="PF01352">
    <property type="entry name" value="KRAB"/>
    <property type="match status" value="1"/>
</dbReference>
<evidence type="ECO:0000256" key="1">
    <source>
        <dbReference type="ARBA" id="ARBA00004123"/>
    </source>
</evidence>
<accession>A0A2G9QEF6</accession>
<feature type="domain" description="C2H2-type" evidence="11">
    <location>
        <begin position="443"/>
        <end position="470"/>
    </location>
</feature>
<gene>
    <name evidence="13" type="ORF">AB205_0084550</name>
</gene>
<dbReference type="GO" id="GO:0000981">
    <property type="term" value="F:DNA-binding transcription factor activity, RNA polymerase II-specific"/>
    <property type="evidence" value="ECO:0007669"/>
    <property type="project" value="TreeGrafter"/>
</dbReference>
<evidence type="ECO:0000256" key="3">
    <source>
        <dbReference type="ARBA" id="ARBA00022737"/>
    </source>
</evidence>
<feature type="compositionally biased region" description="Polar residues" evidence="10">
    <location>
        <begin position="266"/>
        <end position="277"/>
    </location>
</feature>
<dbReference type="Gene3D" id="6.10.140.140">
    <property type="match status" value="1"/>
</dbReference>
<dbReference type="Gene3D" id="3.30.160.60">
    <property type="entry name" value="Classic Zinc Finger"/>
    <property type="match status" value="7"/>
</dbReference>
<dbReference type="PANTHER" id="PTHR14003:SF23">
    <property type="entry name" value="ZINC FINGER PROTEIN 143"/>
    <property type="match status" value="1"/>
</dbReference>
<feature type="region of interest" description="Disordered" evidence="10">
    <location>
        <begin position="286"/>
        <end position="368"/>
    </location>
</feature>
<feature type="domain" description="C2H2-type" evidence="11">
    <location>
        <begin position="390"/>
        <end position="414"/>
    </location>
</feature>
<keyword evidence="4 9" id="KW-0863">Zinc-finger</keyword>
<dbReference type="FunFam" id="3.30.160.60:FF:002343">
    <property type="entry name" value="Zinc finger protein 33A"/>
    <property type="match status" value="2"/>
</dbReference>
<dbReference type="GO" id="GO:0005667">
    <property type="term" value="C:transcription regulator complex"/>
    <property type="evidence" value="ECO:0007669"/>
    <property type="project" value="TreeGrafter"/>
</dbReference>
<keyword evidence="5" id="KW-0862">Zinc</keyword>
<evidence type="ECO:0000256" key="10">
    <source>
        <dbReference type="SAM" id="MobiDB-lite"/>
    </source>
</evidence>
<evidence type="ECO:0000256" key="6">
    <source>
        <dbReference type="ARBA" id="ARBA00023015"/>
    </source>
</evidence>
<keyword evidence="6" id="KW-0805">Transcription regulation</keyword>
<dbReference type="GO" id="GO:0000978">
    <property type="term" value="F:RNA polymerase II cis-regulatory region sequence-specific DNA binding"/>
    <property type="evidence" value="ECO:0007669"/>
    <property type="project" value="TreeGrafter"/>
</dbReference>
<keyword evidence="3" id="KW-0677">Repeat</keyword>
<dbReference type="EMBL" id="KZ059659">
    <property type="protein sequence ID" value="PIO13885.1"/>
    <property type="molecule type" value="Genomic_DNA"/>
</dbReference>